<dbReference type="EMBL" id="LWDF02000538">
    <property type="protein sequence ID" value="KAE8245092.1"/>
    <property type="molecule type" value="Genomic_DNA"/>
</dbReference>
<keyword evidence="2" id="KW-1185">Reference proteome</keyword>
<dbReference type="Proteomes" id="UP000077521">
    <property type="component" value="Unassembled WGS sequence"/>
</dbReference>
<accession>A0A8T8SR12</accession>
<dbReference type="AlphaFoldDB" id="A0A8T8SR12"/>
<evidence type="ECO:0000313" key="2">
    <source>
        <dbReference type="Proteomes" id="UP000077521"/>
    </source>
</evidence>
<evidence type="ECO:0000313" key="1">
    <source>
        <dbReference type="EMBL" id="KAE8245092.1"/>
    </source>
</evidence>
<comment type="caution">
    <text evidence="1">The sequence shown here is derived from an EMBL/GenBank/DDBJ whole genome shotgun (WGS) entry which is preliminary data.</text>
</comment>
<protein>
    <submittedName>
        <fullName evidence="1">Uncharacterized protein</fullName>
    </submittedName>
</protein>
<gene>
    <name evidence="1" type="ORF">A4X13_0g6087</name>
</gene>
<sequence length="36" mass="3982">AVFDPKKSMEDDGSTSSFASTVACRRNLNREMGRFA</sequence>
<proteinExistence type="predicted"/>
<reference evidence="1" key="2">
    <citation type="journal article" date="2019" name="IMA Fungus">
        <title>Genome sequencing and comparison of five Tilletia species to identify candidate genes for the detection of regulated species infecting wheat.</title>
        <authorList>
            <person name="Nguyen H.D.T."/>
            <person name="Sultana T."/>
            <person name="Kesanakurti P."/>
            <person name="Hambleton S."/>
        </authorList>
    </citation>
    <scope>NUCLEOTIDE SEQUENCE</scope>
    <source>
        <strain evidence="1">DAOMC 236416</strain>
    </source>
</reference>
<organism evidence="1 2">
    <name type="scientific">Tilletia indica</name>
    <dbReference type="NCBI Taxonomy" id="43049"/>
    <lineage>
        <taxon>Eukaryota</taxon>
        <taxon>Fungi</taxon>
        <taxon>Dikarya</taxon>
        <taxon>Basidiomycota</taxon>
        <taxon>Ustilaginomycotina</taxon>
        <taxon>Exobasidiomycetes</taxon>
        <taxon>Tilletiales</taxon>
        <taxon>Tilletiaceae</taxon>
        <taxon>Tilletia</taxon>
    </lineage>
</organism>
<reference evidence="1" key="1">
    <citation type="submission" date="2016-04" db="EMBL/GenBank/DDBJ databases">
        <authorList>
            <person name="Nguyen H.D."/>
            <person name="Samba Siva P."/>
            <person name="Cullis J."/>
            <person name="Levesque C.A."/>
            <person name="Hambleton S."/>
        </authorList>
    </citation>
    <scope>NUCLEOTIDE SEQUENCE</scope>
    <source>
        <strain evidence="1">DAOMC 236416</strain>
    </source>
</reference>
<name>A0A8T8SR12_9BASI</name>
<feature type="non-terminal residue" evidence="1">
    <location>
        <position position="1"/>
    </location>
</feature>